<evidence type="ECO:0000313" key="2">
    <source>
        <dbReference type="Proteomes" id="UP000887013"/>
    </source>
</evidence>
<name>A0A8X6PYK8_NEPPI</name>
<dbReference type="EMBL" id="BMAW01073270">
    <property type="protein sequence ID" value="GFT87074.1"/>
    <property type="molecule type" value="Genomic_DNA"/>
</dbReference>
<protein>
    <submittedName>
        <fullName evidence="1">FYVE and coiled-coil domain-containing protein 1</fullName>
    </submittedName>
</protein>
<accession>A0A8X6PYK8</accession>
<dbReference type="AlphaFoldDB" id="A0A8X6PYK8"/>
<evidence type="ECO:0000313" key="1">
    <source>
        <dbReference type="EMBL" id="GFT87074.1"/>
    </source>
</evidence>
<dbReference type="Proteomes" id="UP000887013">
    <property type="component" value="Unassembled WGS sequence"/>
</dbReference>
<dbReference type="OrthoDB" id="6424770at2759"/>
<gene>
    <name evidence="1" type="primary">FYCO1</name>
    <name evidence="1" type="ORF">NPIL_453261</name>
</gene>
<comment type="caution">
    <text evidence="1">The sequence shown here is derived from an EMBL/GenBank/DDBJ whole genome shotgun (WGS) entry which is preliminary data.</text>
</comment>
<sequence length="98" mass="11628">MKQKVNDQEQLILTLEEALTEIQVERESEKEHQWEQLQDIQIALATREEECISLSSNIEQLEDFKKSILKDKEILEGEIMHLRNDAKELQKKIIKLLK</sequence>
<reference evidence="1" key="1">
    <citation type="submission" date="2020-08" db="EMBL/GenBank/DDBJ databases">
        <title>Multicomponent nature underlies the extraordinary mechanical properties of spider dragline silk.</title>
        <authorList>
            <person name="Kono N."/>
            <person name="Nakamura H."/>
            <person name="Mori M."/>
            <person name="Yoshida Y."/>
            <person name="Ohtoshi R."/>
            <person name="Malay A.D."/>
            <person name="Moran D.A.P."/>
            <person name="Tomita M."/>
            <person name="Numata K."/>
            <person name="Arakawa K."/>
        </authorList>
    </citation>
    <scope>NUCLEOTIDE SEQUENCE</scope>
</reference>
<keyword evidence="2" id="KW-1185">Reference proteome</keyword>
<proteinExistence type="predicted"/>
<organism evidence="1 2">
    <name type="scientific">Nephila pilipes</name>
    <name type="common">Giant wood spider</name>
    <name type="synonym">Nephila maculata</name>
    <dbReference type="NCBI Taxonomy" id="299642"/>
    <lineage>
        <taxon>Eukaryota</taxon>
        <taxon>Metazoa</taxon>
        <taxon>Ecdysozoa</taxon>
        <taxon>Arthropoda</taxon>
        <taxon>Chelicerata</taxon>
        <taxon>Arachnida</taxon>
        <taxon>Araneae</taxon>
        <taxon>Araneomorphae</taxon>
        <taxon>Entelegynae</taxon>
        <taxon>Araneoidea</taxon>
        <taxon>Nephilidae</taxon>
        <taxon>Nephila</taxon>
    </lineage>
</organism>